<name>A0A7S0XZB7_HEMAN</name>
<dbReference type="InterPro" id="IPR023393">
    <property type="entry name" value="START-like_dom_sf"/>
</dbReference>
<dbReference type="InterPro" id="IPR002913">
    <property type="entry name" value="START_lipid-bd_dom"/>
</dbReference>
<sequence length="203" mass="21719">VGHLGEDVWGNWPDGVGPELGGGRLEATMARAVIDASPEDIFKMFGRNDLVPEYNEYCQELEDIVVLDADTKVTWGATGRVGPFAPRDFVTRCHTTVMEDGTHLAANLAESLSHLAEGCRNNGKSGTYCRMEVLIGGTIARPIEGGAKSEYTILCLTNPGGAADTPIGSALMNKVAATGPIVHINQIRKMVASKRWTKPLPGQ</sequence>
<dbReference type="PROSITE" id="PS50848">
    <property type="entry name" value="START"/>
    <property type="match status" value="1"/>
</dbReference>
<dbReference type="AlphaFoldDB" id="A0A7S0XZB7"/>
<protein>
    <recommendedName>
        <fullName evidence="1">START domain-containing protein</fullName>
    </recommendedName>
</protein>
<dbReference type="GO" id="GO:0008289">
    <property type="term" value="F:lipid binding"/>
    <property type="evidence" value="ECO:0007669"/>
    <property type="project" value="InterPro"/>
</dbReference>
<reference evidence="2" key="1">
    <citation type="submission" date="2021-01" db="EMBL/GenBank/DDBJ databases">
        <authorList>
            <person name="Corre E."/>
            <person name="Pelletier E."/>
            <person name="Niang G."/>
            <person name="Scheremetjew M."/>
            <person name="Finn R."/>
            <person name="Kale V."/>
            <person name="Holt S."/>
            <person name="Cochrane G."/>
            <person name="Meng A."/>
            <person name="Brown T."/>
            <person name="Cohen L."/>
        </authorList>
    </citation>
    <scope>NUCLEOTIDE SEQUENCE</scope>
    <source>
        <strain evidence="2">CCMP441</strain>
    </source>
</reference>
<dbReference type="SUPFAM" id="SSF55961">
    <property type="entry name" value="Bet v1-like"/>
    <property type="match status" value="1"/>
</dbReference>
<dbReference type="CDD" id="cd00177">
    <property type="entry name" value="START"/>
    <property type="match status" value="1"/>
</dbReference>
<dbReference type="Gene3D" id="3.30.530.20">
    <property type="match status" value="1"/>
</dbReference>
<proteinExistence type="predicted"/>
<feature type="non-terminal residue" evidence="2">
    <location>
        <position position="1"/>
    </location>
</feature>
<feature type="domain" description="START" evidence="1">
    <location>
        <begin position="1"/>
        <end position="196"/>
    </location>
</feature>
<evidence type="ECO:0000313" key="2">
    <source>
        <dbReference type="EMBL" id="CAD8743395.1"/>
    </source>
</evidence>
<dbReference type="Pfam" id="PF01852">
    <property type="entry name" value="START"/>
    <property type="match status" value="1"/>
</dbReference>
<gene>
    <name evidence="2" type="ORF">HAND1043_LOCUS9890</name>
</gene>
<dbReference type="EMBL" id="HBFK01016059">
    <property type="protein sequence ID" value="CAD8743395.1"/>
    <property type="molecule type" value="Transcribed_RNA"/>
</dbReference>
<organism evidence="2">
    <name type="scientific">Hemiselmis andersenii</name>
    <name type="common">Cryptophyte alga</name>
    <dbReference type="NCBI Taxonomy" id="464988"/>
    <lineage>
        <taxon>Eukaryota</taxon>
        <taxon>Cryptophyceae</taxon>
        <taxon>Cryptomonadales</taxon>
        <taxon>Hemiselmidaceae</taxon>
        <taxon>Hemiselmis</taxon>
    </lineage>
</organism>
<evidence type="ECO:0000259" key="1">
    <source>
        <dbReference type="PROSITE" id="PS50848"/>
    </source>
</evidence>
<accession>A0A7S0XZB7</accession>